<dbReference type="EMBL" id="JAPHVQ010000013">
    <property type="protein sequence ID" value="MDE8035633.1"/>
    <property type="molecule type" value="Genomic_DNA"/>
</dbReference>
<evidence type="ECO:0000256" key="7">
    <source>
        <dbReference type="ARBA" id="ARBA00023157"/>
    </source>
</evidence>
<comment type="similarity">
    <text evidence="1">Belongs to the tannase family.</text>
</comment>
<keyword evidence="5 9" id="KW-0378">Hydrolase</keyword>
<evidence type="ECO:0000256" key="5">
    <source>
        <dbReference type="ARBA" id="ARBA00022801"/>
    </source>
</evidence>
<dbReference type="GO" id="GO:0052689">
    <property type="term" value="F:carboxylic ester hydrolase activity"/>
    <property type="evidence" value="ECO:0007669"/>
    <property type="project" value="UniProtKB-KW"/>
</dbReference>
<feature type="chain" id="PRO_5040788855" evidence="8">
    <location>
        <begin position="23"/>
        <end position="542"/>
    </location>
</feature>
<evidence type="ECO:0000256" key="2">
    <source>
        <dbReference type="ARBA" id="ARBA00022487"/>
    </source>
</evidence>
<accession>A0A9X4G5J6</accession>
<evidence type="ECO:0000256" key="1">
    <source>
        <dbReference type="ARBA" id="ARBA00006249"/>
    </source>
</evidence>
<evidence type="ECO:0000256" key="3">
    <source>
        <dbReference type="ARBA" id="ARBA00022723"/>
    </source>
</evidence>
<evidence type="ECO:0000256" key="8">
    <source>
        <dbReference type="SAM" id="SignalP"/>
    </source>
</evidence>
<dbReference type="PANTHER" id="PTHR33938">
    <property type="entry name" value="FERULOYL ESTERASE B-RELATED"/>
    <property type="match status" value="1"/>
</dbReference>
<comment type="caution">
    <text evidence="9">The sequence shown here is derived from an EMBL/GenBank/DDBJ whole genome shotgun (WGS) entry which is preliminary data.</text>
</comment>
<organism evidence="9 10">
    <name type="scientific">Actinobacillus equuli subsp. equuli</name>
    <dbReference type="NCBI Taxonomy" id="202947"/>
    <lineage>
        <taxon>Bacteria</taxon>
        <taxon>Pseudomonadati</taxon>
        <taxon>Pseudomonadota</taxon>
        <taxon>Gammaproteobacteria</taxon>
        <taxon>Pasteurellales</taxon>
        <taxon>Pasteurellaceae</taxon>
        <taxon>Actinobacillus</taxon>
    </lineage>
</organism>
<dbReference type="Gene3D" id="3.40.50.1820">
    <property type="entry name" value="alpha/beta hydrolase"/>
    <property type="match status" value="1"/>
</dbReference>
<dbReference type="GO" id="GO:0046872">
    <property type="term" value="F:metal ion binding"/>
    <property type="evidence" value="ECO:0007669"/>
    <property type="project" value="UniProtKB-KW"/>
</dbReference>
<gene>
    <name evidence="9" type="ORF">OQ257_10730</name>
</gene>
<dbReference type="Pfam" id="PF07519">
    <property type="entry name" value="Tannase"/>
    <property type="match status" value="1"/>
</dbReference>
<proteinExistence type="inferred from homology"/>
<keyword evidence="10" id="KW-1185">Reference proteome</keyword>
<keyword evidence="7" id="KW-1015">Disulfide bond</keyword>
<dbReference type="SUPFAM" id="SSF53474">
    <property type="entry name" value="alpha/beta-Hydrolases"/>
    <property type="match status" value="1"/>
</dbReference>
<evidence type="ECO:0000256" key="6">
    <source>
        <dbReference type="ARBA" id="ARBA00022837"/>
    </source>
</evidence>
<keyword evidence="3" id="KW-0479">Metal-binding</keyword>
<dbReference type="Proteomes" id="UP001142444">
    <property type="component" value="Unassembled WGS sequence"/>
</dbReference>
<keyword evidence="2" id="KW-0719">Serine esterase</keyword>
<keyword evidence="4 8" id="KW-0732">Signal</keyword>
<dbReference type="InterPro" id="IPR011118">
    <property type="entry name" value="Tannase/feruloyl_esterase"/>
</dbReference>
<sequence>MHKLTMISSALAFIGISQVANAETQTDWSAVQQCAALKEAKIYDTQIIKIEWLPAGELPQDKNAAMSGASAKPVTAGAHCIVTGEIEKRIGVNGKPYAISFQLRLPEQWNKKFLFQGGGGTNGVVSPAIGKTPVRGSDALPALSRGYAVVSTDSGHGGGSRDTSFSEDQLARFNYALASTGKVTAVAKQLIEQMYQTKPSKSFFMGCSNGGREAMQAAMRYPHEFDGVVAGNPGFRLSRAAVAEAWDNQHFLKYAPTNEKGEKIVANALTQADLDVVVKGVLKQCDAKDGLADGIINAWEQCDFKPEMVKAELGERAEQKVALLNAIFGGAKNSRGENVYASWPYDAGLNTNGWRVWKHGSSQTAEPNAINFTMGVKSLAQYFMTPHNPAFDTLTFDFDKDVAKTAEIAGVNDADETDLSYFQAKGGKMIIFEGVSDPVFSTHDLRDWYNQLQANMKDVQGFARVFMVPGMNHCGMGPATENFDPLTALEQWTDEGKAPDFILAKAGPEMSNKAKEMPLCPYPKIATYVGGDENKATSFECK</sequence>
<protein>
    <submittedName>
        <fullName evidence="9">Tannase/feruloyl esterase family alpha/beta hydrolase</fullName>
    </submittedName>
</protein>
<evidence type="ECO:0000313" key="10">
    <source>
        <dbReference type="Proteomes" id="UP001142444"/>
    </source>
</evidence>
<feature type="signal peptide" evidence="8">
    <location>
        <begin position="1"/>
        <end position="22"/>
    </location>
</feature>
<dbReference type="PANTHER" id="PTHR33938:SF15">
    <property type="entry name" value="FERULOYL ESTERASE B-RELATED"/>
    <property type="match status" value="1"/>
</dbReference>
<evidence type="ECO:0000256" key="4">
    <source>
        <dbReference type="ARBA" id="ARBA00022729"/>
    </source>
</evidence>
<dbReference type="RefSeq" id="WP_275218445.1">
    <property type="nucleotide sequence ID" value="NZ_JAPHVQ010000013.1"/>
</dbReference>
<name>A0A9X4G5J6_ACTEU</name>
<reference evidence="9" key="2">
    <citation type="journal article" date="2023" name="Pathogens">
        <title>Pathological Features and Genomic Characterization of an Actinobacillus equuli subsp. equuli Bearing Unique Virulence-Associated Genes from an Adult Horse with Pleuropneumonia.</title>
        <authorList>
            <person name="Kamali M."/>
            <person name="Carossino M."/>
            <person name="Del Piero F."/>
            <person name="Peak L."/>
            <person name="Mitchell M.S."/>
            <person name="Willette J."/>
            <person name="Baker R."/>
            <person name="Li F."/>
            <person name="Kenez A."/>
            <person name="Balasuriya U.B.R."/>
            <person name="Go Y.Y."/>
        </authorList>
    </citation>
    <scope>NUCLEOTIDE SEQUENCE</scope>
    <source>
        <strain evidence="9">4524</strain>
    </source>
</reference>
<dbReference type="InterPro" id="IPR029058">
    <property type="entry name" value="AB_hydrolase_fold"/>
</dbReference>
<keyword evidence="6" id="KW-0106">Calcium</keyword>
<reference evidence="9" key="1">
    <citation type="submission" date="2022-11" db="EMBL/GenBank/DDBJ databases">
        <authorList>
            <person name="Kamali M."/>
            <person name="Peak L."/>
            <person name="Go Y.Y."/>
            <person name="Balasuriya U.B.R."/>
            <person name="Carossino M."/>
        </authorList>
    </citation>
    <scope>NUCLEOTIDE SEQUENCE</scope>
    <source>
        <strain evidence="9">4524</strain>
    </source>
</reference>
<evidence type="ECO:0000313" key="9">
    <source>
        <dbReference type="EMBL" id="MDE8035633.1"/>
    </source>
</evidence>
<dbReference type="AlphaFoldDB" id="A0A9X4G5J6"/>